<name>A0A8B6BZC4_MYTGA</name>
<dbReference type="Proteomes" id="UP000596742">
    <property type="component" value="Unassembled WGS sequence"/>
</dbReference>
<comment type="caution">
    <text evidence="1">The sequence shown here is derived from an EMBL/GenBank/DDBJ whole genome shotgun (WGS) entry which is preliminary data.</text>
</comment>
<protein>
    <submittedName>
        <fullName evidence="1">Uncharacterized protein</fullName>
    </submittedName>
</protein>
<evidence type="ECO:0000313" key="1">
    <source>
        <dbReference type="EMBL" id="VDH97555.1"/>
    </source>
</evidence>
<dbReference type="OrthoDB" id="6080336at2759"/>
<dbReference type="EMBL" id="UYJE01000909">
    <property type="protein sequence ID" value="VDH97555.1"/>
    <property type="molecule type" value="Genomic_DNA"/>
</dbReference>
<sequence>MAEGMFSINHQPINYFIQCIHCPVFFELDPDDYRAKLHAEDYLHSISHTLAGCEYLDEYYFDTANVPCRISCPHCDEDFETVAQVSACPIWNYDDMLEGRVSDICRFEDVKILKVSMSLEITMSIQECFKCDIDLENPEGVELNAQNGIGSIVVPCLNLSCILKIIAKTNMNKGICYLGLEESTNCIYRPIFNIFNQQCCWPINKQLILGKLYKFDVIAYPNPTTYFTPFPHRKEDMIVSGFVCCGLPIPTPVYPSLSHLAKKDIKDIFKDIKKKRYVYENTKCSSVGILRSCAFIQFNEFKKKNYCKILCKSGVYFLPITAMTYDNIGISYTDALIVLGLGRPYRGKTDEYDPARCYLIVVGIYSPNVQYFLPF</sequence>
<reference evidence="1" key="1">
    <citation type="submission" date="2018-11" db="EMBL/GenBank/DDBJ databases">
        <authorList>
            <person name="Alioto T."/>
            <person name="Alioto T."/>
        </authorList>
    </citation>
    <scope>NUCLEOTIDE SEQUENCE</scope>
</reference>
<keyword evidence="2" id="KW-1185">Reference proteome</keyword>
<proteinExistence type="predicted"/>
<accession>A0A8B6BZC4</accession>
<dbReference type="AlphaFoldDB" id="A0A8B6BZC4"/>
<gene>
    <name evidence="1" type="ORF">MGAL_10B091598</name>
</gene>
<organism evidence="1 2">
    <name type="scientific">Mytilus galloprovincialis</name>
    <name type="common">Mediterranean mussel</name>
    <dbReference type="NCBI Taxonomy" id="29158"/>
    <lineage>
        <taxon>Eukaryota</taxon>
        <taxon>Metazoa</taxon>
        <taxon>Spiralia</taxon>
        <taxon>Lophotrochozoa</taxon>
        <taxon>Mollusca</taxon>
        <taxon>Bivalvia</taxon>
        <taxon>Autobranchia</taxon>
        <taxon>Pteriomorphia</taxon>
        <taxon>Mytilida</taxon>
        <taxon>Mytiloidea</taxon>
        <taxon>Mytilidae</taxon>
        <taxon>Mytilinae</taxon>
        <taxon>Mytilus</taxon>
    </lineage>
</organism>
<evidence type="ECO:0000313" key="2">
    <source>
        <dbReference type="Proteomes" id="UP000596742"/>
    </source>
</evidence>